<comment type="caution">
    <text evidence="1">The sequence shown here is derived from an EMBL/GenBank/DDBJ whole genome shotgun (WGS) entry which is preliminary data.</text>
</comment>
<evidence type="ECO:0000313" key="2">
    <source>
        <dbReference type="Proteomes" id="UP000828048"/>
    </source>
</evidence>
<evidence type="ECO:0000313" key="1">
    <source>
        <dbReference type="EMBL" id="KAH7851684.1"/>
    </source>
</evidence>
<gene>
    <name evidence="1" type="ORF">Vadar_015319</name>
</gene>
<proteinExistence type="predicted"/>
<reference evidence="1 2" key="1">
    <citation type="journal article" date="2021" name="Hortic Res">
        <title>High-quality reference genome and annotation aids understanding of berry development for evergreen blueberry (Vaccinium darrowii).</title>
        <authorList>
            <person name="Yu J."/>
            <person name="Hulse-Kemp A.M."/>
            <person name="Babiker E."/>
            <person name="Staton M."/>
        </authorList>
    </citation>
    <scope>NUCLEOTIDE SEQUENCE [LARGE SCALE GENOMIC DNA]</scope>
    <source>
        <strain evidence="2">cv. NJ 8807/NJ 8810</strain>
        <tissue evidence="1">Young leaf</tissue>
    </source>
</reference>
<dbReference type="Proteomes" id="UP000828048">
    <property type="component" value="Chromosome 8"/>
</dbReference>
<organism evidence="1 2">
    <name type="scientific">Vaccinium darrowii</name>
    <dbReference type="NCBI Taxonomy" id="229202"/>
    <lineage>
        <taxon>Eukaryota</taxon>
        <taxon>Viridiplantae</taxon>
        <taxon>Streptophyta</taxon>
        <taxon>Embryophyta</taxon>
        <taxon>Tracheophyta</taxon>
        <taxon>Spermatophyta</taxon>
        <taxon>Magnoliopsida</taxon>
        <taxon>eudicotyledons</taxon>
        <taxon>Gunneridae</taxon>
        <taxon>Pentapetalae</taxon>
        <taxon>asterids</taxon>
        <taxon>Ericales</taxon>
        <taxon>Ericaceae</taxon>
        <taxon>Vaccinioideae</taxon>
        <taxon>Vaccinieae</taxon>
        <taxon>Vaccinium</taxon>
    </lineage>
</organism>
<name>A0ACB7YEV8_9ERIC</name>
<sequence length="362" mass="40406">MGIIGQYETQQLEIEEFRRMLLSCAGMGRRKEEDEFRDLARDRDGGVTEEKTVCVTSGVSFLGIEIVNRLLLRGYSVRLIVNNEEDREKMREMEMSGEMRGTNNNNVSAVMGLLTDIDSLSQAFAGCRGVFHTAGFVDPAGLSGYSKWMAEIEVKATENVMEACARTSSVRSCVLTSSLLACIWRDKSRSDLSTLVNHDCWSDEPFCIEKKLWYALGKLRAEKAAWRIAEQEDFKLVTICPGLITGPEFSHRNPTPTFAYLKGAREMYGDGLLATVDLNRLAEAHVCVFEAMNRTASGRYICFDQVIRREEELVKLAGETGMQTNMLSGGGSASGSFSFRFELSNAKLCRLMSRTLQCSNDS</sequence>
<keyword evidence="2" id="KW-1185">Reference proteome</keyword>
<accession>A0ACB7YEV8</accession>
<protein>
    <submittedName>
        <fullName evidence="1">Uncharacterized protein</fullName>
    </submittedName>
</protein>
<dbReference type="EMBL" id="CM037158">
    <property type="protein sequence ID" value="KAH7851684.1"/>
    <property type="molecule type" value="Genomic_DNA"/>
</dbReference>